<dbReference type="KEGG" id="pco:PHACADRAFT_151955"/>
<proteinExistence type="predicted"/>
<protein>
    <recommendedName>
        <fullName evidence="5">FZ domain-containing protein</fullName>
    </recommendedName>
</protein>
<dbReference type="InParanoid" id="K5UNJ3"/>
<organism evidence="3 4">
    <name type="scientific">Phanerochaete carnosa (strain HHB-10118-sp)</name>
    <name type="common">White-rot fungus</name>
    <name type="synonym">Peniophora carnosa</name>
    <dbReference type="NCBI Taxonomy" id="650164"/>
    <lineage>
        <taxon>Eukaryota</taxon>
        <taxon>Fungi</taxon>
        <taxon>Dikarya</taxon>
        <taxon>Basidiomycota</taxon>
        <taxon>Agaricomycotina</taxon>
        <taxon>Agaricomycetes</taxon>
        <taxon>Polyporales</taxon>
        <taxon>Phanerochaetaceae</taxon>
        <taxon>Phanerochaete</taxon>
    </lineage>
</organism>
<keyword evidence="4" id="KW-1185">Reference proteome</keyword>
<dbReference type="HOGENOM" id="CLU_045143_0_0_1"/>
<dbReference type="PANTHER" id="PTHR39142:SF1">
    <property type="entry name" value="AEL197CP"/>
    <property type="match status" value="1"/>
</dbReference>
<sequence length="483" mass="51273">MLPLALISLLQAQLAYSQSSVQLSLSLNSLYSSYSFAHTTRPTLFSLPTTQNASVSVALCSASNSSAPRFFLSNSSSITQPSEDDIGQDGVYEVVVGNQGYGWWTGALSEGGFLAVENAGQTSFQIGVSEESPMHDTMDAFPLLGDTASNQGLLFSPPLADAPPPNIPTYPNYTLPSANLSYPSAPPSLQVNVSVFVVPTSALASASMPLTACAMSSSDIQGSIMIDDTGSANNGLWLKDQDGWRWQWLVSGLQPQTNYTAYVVQNETKVSQPINFVTKSATFSCPIVHSLPYCPSIAYAVPLVAPQFPNIAYTANNLPSSVVSPLLEVLSNFTTSLLTFPCGRDEYSPLVSCADCQAAYRKWLCTIWFSRCSEAVDQPTNTDGSVQKPMSALAPQASSATPRSPGLQPFANGYTALLPCIETCTAADRACPNFIGFQCPVPQFNAALSYGVGFIDSGEEGVQGHGSTGVAQDRWGNVWCNAG</sequence>
<dbReference type="STRING" id="650164.K5UNJ3"/>
<dbReference type="Proteomes" id="UP000008370">
    <property type="component" value="Unassembled WGS sequence"/>
</dbReference>
<gene>
    <name evidence="3" type="ORF">PHACADRAFT_151955</name>
</gene>
<dbReference type="InterPro" id="IPR024338">
    <property type="entry name" value="MID1/Yam8"/>
</dbReference>
<dbReference type="GeneID" id="18908889"/>
<feature type="chain" id="PRO_5003888723" description="FZ domain-containing protein" evidence="2">
    <location>
        <begin position="18"/>
        <end position="483"/>
    </location>
</feature>
<evidence type="ECO:0000256" key="1">
    <source>
        <dbReference type="SAM" id="MobiDB-lite"/>
    </source>
</evidence>
<dbReference type="PANTHER" id="PTHR39142">
    <property type="entry name" value="MID1P"/>
    <property type="match status" value="1"/>
</dbReference>
<reference evidence="3 4" key="1">
    <citation type="journal article" date="2012" name="BMC Genomics">
        <title>Comparative genomics of the white-rot fungi, Phanerochaete carnosa and P. chrysosporium, to elucidate the genetic basis of the distinct wood types they colonize.</title>
        <authorList>
            <person name="Suzuki H."/>
            <person name="MacDonald J."/>
            <person name="Syed K."/>
            <person name="Salamov A."/>
            <person name="Hori C."/>
            <person name="Aerts A."/>
            <person name="Henrissat B."/>
            <person name="Wiebenga A."/>
            <person name="vanKuyk P.A."/>
            <person name="Barry K."/>
            <person name="Lindquist E."/>
            <person name="LaButti K."/>
            <person name="Lapidus A."/>
            <person name="Lucas S."/>
            <person name="Coutinho P."/>
            <person name="Gong Y."/>
            <person name="Samejima M."/>
            <person name="Mahadevan R."/>
            <person name="Abou-Zaid M."/>
            <person name="de Vries R.P."/>
            <person name="Igarashi K."/>
            <person name="Yadav J.S."/>
            <person name="Grigoriev I.V."/>
            <person name="Master E.R."/>
        </authorList>
    </citation>
    <scope>NUCLEOTIDE SEQUENCE [LARGE SCALE GENOMIC DNA]</scope>
    <source>
        <strain evidence="3 4">HHB-10118-sp</strain>
    </source>
</reference>
<evidence type="ECO:0008006" key="5">
    <source>
        <dbReference type="Google" id="ProtNLM"/>
    </source>
</evidence>
<dbReference type="EMBL" id="JH930477">
    <property type="protein sequence ID" value="EKM51296.1"/>
    <property type="molecule type" value="Genomic_DNA"/>
</dbReference>
<evidence type="ECO:0000313" key="3">
    <source>
        <dbReference type="EMBL" id="EKM51296.1"/>
    </source>
</evidence>
<dbReference type="FunCoup" id="K5UNJ3">
    <property type="interactions" value="81"/>
</dbReference>
<dbReference type="AlphaFoldDB" id="K5UNJ3"/>
<dbReference type="GO" id="GO:0005262">
    <property type="term" value="F:calcium channel activity"/>
    <property type="evidence" value="ECO:0007669"/>
    <property type="project" value="InterPro"/>
</dbReference>
<dbReference type="Pfam" id="PF12929">
    <property type="entry name" value="Mid1"/>
    <property type="match status" value="1"/>
</dbReference>
<dbReference type="GO" id="GO:0098703">
    <property type="term" value="P:calcium ion import across plasma membrane"/>
    <property type="evidence" value="ECO:0007669"/>
    <property type="project" value="InterPro"/>
</dbReference>
<evidence type="ECO:0000256" key="2">
    <source>
        <dbReference type="SAM" id="SignalP"/>
    </source>
</evidence>
<dbReference type="OrthoDB" id="5405745at2759"/>
<feature type="signal peptide" evidence="2">
    <location>
        <begin position="1"/>
        <end position="17"/>
    </location>
</feature>
<evidence type="ECO:0000313" key="4">
    <source>
        <dbReference type="Proteomes" id="UP000008370"/>
    </source>
</evidence>
<accession>K5UNJ3</accession>
<dbReference type="RefSeq" id="XP_007400442.1">
    <property type="nucleotide sequence ID" value="XM_007400380.1"/>
</dbReference>
<name>K5UNJ3_PHACS</name>
<feature type="region of interest" description="Disordered" evidence="1">
    <location>
        <begin position="380"/>
        <end position="404"/>
    </location>
</feature>
<keyword evidence="2" id="KW-0732">Signal</keyword>